<keyword evidence="9" id="KW-1133">Transmembrane helix</keyword>
<evidence type="ECO:0000256" key="3">
    <source>
        <dbReference type="ARBA" id="ARBA00022630"/>
    </source>
</evidence>
<keyword evidence="4" id="KW-0274">FAD</keyword>
<evidence type="ECO:0000256" key="4">
    <source>
        <dbReference type="ARBA" id="ARBA00022827"/>
    </source>
</evidence>
<keyword evidence="5" id="KW-0521">NADP</keyword>
<proteinExistence type="inferred from homology"/>
<name>A0A840DRF6_9BACL</name>
<dbReference type="InterPro" id="IPR036188">
    <property type="entry name" value="FAD/NAD-bd_sf"/>
</dbReference>
<evidence type="ECO:0000313" key="11">
    <source>
        <dbReference type="EMBL" id="MBB4075701.1"/>
    </source>
</evidence>
<dbReference type="PROSITE" id="PS00076">
    <property type="entry name" value="PYRIDINE_REDOX_1"/>
    <property type="match status" value="1"/>
</dbReference>
<evidence type="ECO:0000256" key="6">
    <source>
        <dbReference type="ARBA" id="ARBA00023002"/>
    </source>
</evidence>
<gene>
    <name evidence="11" type="ORF">GGR02_003555</name>
</gene>
<protein>
    <submittedName>
        <fullName evidence="11">Pyruvate/2-oxoglutarate dehydrogenase complex dihydrolipoamide dehydrogenase (E3) component</fullName>
    </submittedName>
</protein>
<keyword evidence="3" id="KW-0285">Flavoprotein</keyword>
<dbReference type="GO" id="GO:0050660">
    <property type="term" value="F:flavin adenine dinucleotide binding"/>
    <property type="evidence" value="ECO:0007669"/>
    <property type="project" value="TreeGrafter"/>
</dbReference>
<dbReference type="EMBL" id="JACIDE010000049">
    <property type="protein sequence ID" value="MBB4075701.1"/>
    <property type="molecule type" value="Genomic_DNA"/>
</dbReference>
<evidence type="ECO:0000256" key="8">
    <source>
        <dbReference type="ARBA" id="ARBA00023284"/>
    </source>
</evidence>
<keyword evidence="6" id="KW-0560">Oxidoreductase</keyword>
<dbReference type="AlphaFoldDB" id="A0A840DRF6"/>
<accession>A0A840DRF6</accession>
<dbReference type="GO" id="GO:0016668">
    <property type="term" value="F:oxidoreductase activity, acting on a sulfur group of donors, NAD(P) as acceptor"/>
    <property type="evidence" value="ECO:0007669"/>
    <property type="project" value="InterPro"/>
</dbReference>
<feature type="domain" description="FAD/NAD(P)-binding" evidence="10">
    <location>
        <begin position="4"/>
        <end position="64"/>
    </location>
</feature>
<evidence type="ECO:0000313" key="12">
    <source>
        <dbReference type="Proteomes" id="UP000559598"/>
    </source>
</evidence>
<sequence length="81" mass="8566">MKQYDLIVIGGGAGGLTVAAGAASLGARVALIEKEAQLGGDCLHFGCVPSKALIKIASEVYEAKKIKEWVCLASKKYTIWR</sequence>
<organism evidence="11 12">
    <name type="scientific">Anoxybacteroides voinovskiense</name>
    <dbReference type="NCBI Taxonomy" id="230470"/>
    <lineage>
        <taxon>Bacteria</taxon>
        <taxon>Bacillati</taxon>
        <taxon>Bacillota</taxon>
        <taxon>Bacilli</taxon>
        <taxon>Bacillales</taxon>
        <taxon>Anoxybacillaceae</taxon>
        <taxon>Anoxybacteroides</taxon>
    </lineage>
</organism>
<comment type="caution">
    <text evidence="11">The sequence shown here is derived from an EMBL/GenBank/DDBJ whole genome shotgun (WGS) entry which is preliminary data.</text>
</comment>
<keyword evidence="11" id="KW-0670">Pyruvate</keyword>
<dbReference type="Gene3D" id="3.50.50.60">
    <property type="entry name" value="FAD/NAD(P)-binding domain"/>
    <property type="match status" value="1"/>
</dbReference>
<dbReference type="InterPro" id="IPR023753">
    <property type="entry name" value="FAD/NAD-binding_dom"/>
</dbReference>
<keyword evidence="7" id="KW-1015">Disulfide bond</keyword>
<keyword evidence="12" id="KW-1185">Reference proteome</keyword>
<evidence type="ECO:0000256" key="5">
    <source>
        <dbReference type="ARBA" id="ARBA00022857"/>
    </source>
</evidence>
<keyword evidence="9" id="KW-0472">Membrane</keyword>
<keyword evidence="8" id="KW-0676">Redox-active center</keyword>
<dbReference type="InterPro" id="IPR012999">
    <property type="entry name" value="Pyr_OxRdtase_I_AS"/>
</dbReference>
<dbReference type="PANTHER" id="PTHR43014">
    <property type="entry name" value="MERCURIC REDUCTASE"/>
    <property type="match status" value="1"/>
</dbReference>
<evidence type="ECO:0000256" key="2">
    <source>
        <dbReference type="ARBA" id="ARBA00007532"/>
    </source>
</evidence>
<evidence type="ECO:0000259" key="10">
    <source>
        <dbReference type="Pfam" id="PF07992"/>
    </source>
</evidence>
<comment type="cofactor">
    <cofactor evidence="1">
        <name>FAD</name>
        <dbReference type="ChEBI" id="CHEBI:57692"/>
    </cofactor>
</comment>
<dbReference type="GO" id="GO:0003955">
    <property type="term" value="F:NAD(P)H dehydrogenase (quinone) activity"/>
    <property type="evidence" value="ECO:0007669"/>
    <property type="project" value="TreeGrafter"/>
</dbReference>
<reference evidence="11 12" key="1">
    <citation type="submission" date="2020-08" db="EMBL/GenBank/DDBJ databases">
        <title>Genomic Encyclopedia of Type Strains, Phase IV (KMG-IV): sequencing the most valuable type-strain genomes for metagenomic binning, comparative biology and taxonomic classification.</title>
        <authorList>
            <person name="Goeker M."/>
        </authorList>
    </citation>
    <scope>NUCLEOTIDE SEQUENCE [LARGE SCALE GENOMIC DNA]</scope>
    <source>
        <strain evidence="11 12">DSM 17075</strain>
    </source>
</reference>
<evidence type="ECO:0000256" key="1">
    <source>
        <dbReference type="ARBA" id="ARBA00001974"/>
    </source>
</evidence>
<keyword evidence="9" id="KW-0812">Transmembrane</keyword>
<evidence type="ECO:0000256" key="9">
    <source>
        <dbReference type="SAM" id="Phobius"/>
    </source>
</evidence>
<comment type="similarity">
    <text evidence="2">Belongs to the class-I pyridine nucleotide-disulfide oxidoreductase family.</text>
</comment>
<dbReference type="PANTHER" id="PTHR43014:SF2">
    <property type="entry name" value="MERCURIC REDUCTASE"/>
    <property type="match status" value="1"/>
</dbReference>
<dbReference type="PRINTS" id="PR00411">
    <property type="entry name" value="PNDRDTASEI"/>
</dbReference>
<dbReference type="Pfam" id="PF07992">
    <property type="entry name" value="Pyr_redox_2"/>
    <property type="match status" value="1"/>
</dbReference>
<feature type="transmembrane region" description="Helical" evidence="9">
    <location>
        <begin position="6"/>
        <end position="27"/>
    </location>
</feature>
<evidence type="ECO:0000256" key="7">
    <source>
        <dbReference type="ARBA" id="ARBA00023157"/>
    </source>
</evidence>
<dbReference type="SUPFAM" id="SSF51905">
    <property type="entry name" value="FAD/NAD(P)-binding domain"/>
    <property type="match status" value="1"/>
</dbReference>
<dbReference type="Proteomes" id="UP000559598">
    <property type="component" value="Unassembled WGS sequence"/>
</dbReference>